<dbReference type="Pfam" id="PF01321">
    <property type="entry name" value="Creatinase_N"/>
    <property type="match status" value="1"/>
</dbReference>
<dbReference type="PANTHER" id="PTHR46112">
    <property type="entry name" value="AMINOPEPTIDASE"/>
    <property type="match status" value="1"/>
</dbReference>
<dbReference type="Gene3D" id="3.40.350.10">
    <property type="entry name" value="Creatinase/prolidase N-terminal domain"/>
    <property type="match status" value="1"/>
</dbReference>
<dbReference type="AlphaFoldDB" id="A0A2M9FXN7"/>
<sequence>MAEPGAEPARGFTPDELAARTARAQALMTEAGIDILLLTTEPEFRYYSGFLTQFWQSPTRPWFLLVPAEGKPVAVVPSIGAECLARTWLDDVRSWPSPRPEDEGVTLLADAVLELAGPRARIGLPMGPETHLRMPLADHARLVAGLEDCAFVDAGAIVRELRMTKSPAEIGKIAHICALVSGVFEALPGFVSTGMSEAEIFRAFRIECLQRGADDVPYLVGGAAPGGIGDIISPPSERRTEPGDVLMLDTGATFDGYYCDFDRNYAFERADDDARRAYATVRAAVDAGFEAARPGVTCAELFRAMQAVLERGGALGNDVGRLGHGLGMQLTEWPSHRPGDETVIRPGMVLTLEPGMTFRPGRVMVLEENIVIGEDGPAWLTRPAPTELPVIGEGG</sequence>
<dbReference type="Proteomes" id="UP000229498">
    <property type="component" value="Unassembled WGS sequence"/>
</dbReference>
<comment type="caution">
    <text evidence="3">The sequence shown here is derived from an EMBL/GenBank/DDBJ whole genome shotgun (WGS) entry which is preliminary data.</text>
</comment>
<dbReference type="InterPro" id="IPR029149">
    <property type="entry name" value="Creatin/AminoP/Spt16_N"/>
</dbReference>
<organism evidence="3 4">
    <name type="scientific">Minwuia thermotolerans</name>
    <dbReference type="NCBI Taxonomy" id="2056226"/>
    <lineage>
        <taxon>Bacteria</taxon>
        <taxon>Pseudomonadati</taxon>
        <taxon>Pseudomonadota</taxon>
        <taxon>Alphaproteobacteria</taxon>
        <taxon>Minwuiales</taxon>
        <taxon>Minwuiaceae</taxon>
        <taxon>Minwuia</taxon>
    </lineage>
</organism>
<gene>
    <name evidence="3" type="ORF">CVT23_17805</name>
</gene>
<dbReference type="Pfam" id="PF00557">
    <property type="entry name" value="Peptidase_M24"/>
    <property type="match status" value="1"/>
</dbReference>
<dbReference type="GO" id="GO:0004177">
    <property type="term" value="F:aminopeptidase activity"/>
    <property type="evidence" value="ECO:0007669"/>
    <property type="project" value="UniProtKB-ARBA"/>
</dbReference>
<evidence type="ECO:0000259" key="1">
    <source>
        <dbReference type="Pfam" id="PF00557"/>
    </source>
</evidence>
<evidence type="ECO:0000313" key="3">
    <source>
        <dbReference type="EMBL" id="PJK28228.1"/>
    </source>
</evidence>
<dbReference type="InterPro" id="IPR050659">
    <property type="entry name" value="Peptidase_M24B"/>
</dbReference>
<dbReference type="PRINTS" id="PR00599">
    <property type="entry name" value="MAPEPTIDASE"/>
</dbReference>
<name>A0A2M9FXN7_9PROT</name>
<dbReference type="InterPro" id="IPR000587">
    <property type="entry name" value="Creatinase_N"/>
</dbReference>
<dbReference type="EMBL" id="PHIG01000047">
    <property type="protein sequence ID" value="PJK28228.1"/>
    <property type="molecule type" value="Genomic_DNA"/>
</dbReference>
<protein>
    <submittedName>
        <fullName evidence="3">Peptidase M24</fullName>
    </submittedName>
</protein>
<proteinExistence type="predicted"/>
<dbReference type="InterPro" id="IPR001714">
    <property type="entry name" value="Pept_M24_MAP"/>
</dbReference>
<dbReference type="InterPro" id="IPR000994">
    <property type="entry name" value="Pept_M24"/>
</dbReference>
<dbReference type="SUPFAM" id="SSF53092">
    <property type="entry name" value="Creatinase/prolidase N-terminal domain"/>
    <property type="match status" value="1"/>
</dbReference>
<feature type="domain" description="Peptidase M24" evidence="1">
    <location>
        <begin position="173"/>
        <end position="373"/>
    </location>
</feature>
<evidence type="ECO:0000313" key="4">
    <source>
        <dbReference type="Proteomes" id="UP000229498"/>
    </source>
</evidence>
<evidence type="ECO:0000259" key="2">
    <source>
        <dbReference type="Pfam" id="PF01321"/>
    </source>
</evidence>
<dbReference type="OrthoDB" id="9761809at2"/>
<dbReference type="GO" id="GO:0008235">
    <property type="term" value="F:metalloexopeptidase activity"/>
    <property type="evidence" value="ECO:0007669"/>
    <property type="project" value="UniProtKB-ARBA"/>
</dbReference>
<feature type="domain" description="Creatinase N-terminal" evidence="2">
    <location>
        <begin position="20"/>
        <end position="163"/>
    </location>
</feature>
<reference evidence="3 4" key="1">
    <citation type="submission" date="2017-11" db="EMBL/GenBank/DDBJ databases">
        <title>Draft genome sequence of Rhizobiales bacterium SY3-13.</title>
        <authorList>
            <person name="Sun C."/>
        </authorList>
    </citation>
    <scope>NUCLEOTIDE SEQUENCE [LARGE SCALE GENOMIC DNA]</scope>
    <source>
        <strain evidence="3 4">SY3-13</strain>
    </source>
</reference>
<dbReference type="CDD" id="cd01066">
    <property type="entry name" value="APP_MetAP"/>
    <property type="match status" value="1"/>
</dbReference>
<keyword evidence="4" id="KW-1185">Reference proteome</keyword>
<accession>A0A2M9FXN7</accession>
<dbReference type="RefSeq" id="WP_109794676.1">
    <property type="nucleotide sequence ID" value="NZ_PHIG01000047.1"/>
</dbReference>
<dbReference type="Gene3D" id="3.90.230.10">
    <property type="entry name" value="Creatinase/methionine aminopeptidase superfamily"/>
    <property type="match status" value="1"/>
</dbReference>
<dbReference type="SUPFAM" id="SSF55920">
    <property type="entry name" value="Creatinase/aminopeptidase"/>
    <property type="match status" value="1"/>
</dbReference>
<dbReference type="PANTHER" id="PTHR46112:SF2">
    <property type="entry name" value="XAA-PRO AMINOPEPTIDASE P-RELATED"/>
    <property type="match status" value="1"/>
</dbReference>
<dbReference type="InterPro" id="IPR036005">
    <property type="entry name" value="Creatinase/aminopeptidase-like"/>
</dbReference>